<dbReference type="Proteomes" id="UP000198964">
    <property type="component" value="Unassembled WGS sequence"/>
</dbReference>
<keyword evidence="2" id="KW-0812">Transmembrane</keyword>
<evidence type="ECO:0000256" key="1">
    <source>
        <dbReference type="ARBA" id="ARBA00022823"/>
    </source>
</evidence>
<dbReference type="STRING" id="655355.SAMN05216283_101864"/>
<dbReference type="AlphaFoldDB" id="A0A1I2CYS1"/>
<dbReference type="GO" id="GO:0009249">
    <property type="term" value="P:protein lipoylation"/>
    <property type="evidence" value="ECO:0007669"/>
    <property type="project" value="TreeGrafter"/>
</dbReference>
<dbReference type="InterPro" id="IPR011053">
    <property type="entry name" value="Single_hybrid_motif"/>
</dbReference>
<dbReference type="PANTHER" id="PTHR11715">
    <property type="entry name" value="GLYCINE CLEAVAGE SYSTEM H PROTEIN"/>
    <property type="match status" value="1"/>
</dbReference>
<dbReference type="SUPFAM" id="SSF51230">
    <property type="entry name" value="Single hybrid motif"/>
    <property type="match status" value="1"/>
</dbReference>
<dbReference type="EMBL" id="FONW01000001">
    <property type="protein sequence ID" value="SFE72943.1"/>
    <property type="molecule type" value="Genomic_DNA"/>
</dbReference>
<keyword evidence="1" id="KW-0450">Lipoyl</keyword>
<dbReference type="RefSeq" id="WP_093918562.1">
    <property type="nucleotide sequence ID" value="NZ_FONW01000001.1"/>
</dbReference>
<evidence type="ECO:0000313" key="4">
    <source>
        <dbReference type="Proteomes" id="UP000198964"/>
    </source>
</evidence>
<dbReference type="CDD" id="cd06848">
    <property type="entry name" value="GCS_H"/>
    <property type="match status" value="1"/>
</dbReference>
<dbReference type="Gene3D" id="2.40.50.100">
    <property type="match status" value="1"/>
</dbReference>
<dbReference type="Pfam" id="PF01597">
    <property type="entry name" value="GCV_H"/>
    <property type="match status" value="1"/>
</dbReference>
<proteinExistence type="predicted"/>
<evidence type="ECO:0000313" key="3">
    <source>
        <dbReference type="EMBL" id="SFE72943.1"/>
    </source>
</evidence>
<sequence length="236" mass="26988">MDGFTYTNIFATKGIEYLAIIGFFLLLIPFWSLLTRKSKSPEQGQLSSRLITSKALRIPHGIFFSKFHSWTFLERNGLAKVGLDDLLLHLTGEVNITHLKQPGQKVKKGELLTQINHHGKSLHIFSPISGVIQQANELLTEEPELMREDPYRQGWIYQIKPTAWKADTNTHFLAEDASKWAAQELIRFKDFLSISVNQHLPDPSQVVLQDGGELVEHPMAELPPEVWQDFQEQFLT</sequence>
<keyword evidence="4" id="KW-1185">Reference proteome</keyword>
<accession>A0A1I2CYS1</accession>
<dbReference type="GO" id="GO:0005829">
    <property type="term" value="C:cytosol"/>
    <property type="evidence" value="ECO:0007669"/>
    <property type="project" value="TreeGrafter"/>
</dbReference>
<dbReference type="GO" id="GO:0019464">
    <property type="term" value="P:glycine decarboxylation via glycine cleavage system"/>
    <property type="evidence" value="ECO:0007669"/>
    <property type="project" value="InterPro"/>
</dbReference>
<evidence type="ECO:0000256" key="2">
    <source>
        <dbReference type="SAM" id="Phobius"/>
    </source>
</evidence>
<dbReference type="GO" id="GO:0005960">
    <property type="term" value="C:glycine cleavage complex"/>
    <property type="evidence" value="ECO:0007669"/>
    <property type="project" value="InterPro"/>
</dbReference>
<feature type="transmembrane region" description="Helical" evidence="2">
    <location>
        <begin position="15"/>
        <end position="34"/>
    </location>
</feature>
<organism evidence="3 4">
    <name type="scientific">Sunxiuqinia elliptica</name>
    <dbReference type="NCBI Taxonomy" id="655355"/>
    <lineage>
        <taxon>Bacteria</taxon>
        <taxon>Pseudomonadati</taxon>
        <taxon>Bacteroidota</taxon>
        <taxon>Bacteroidia</taxon>
        <taxon>Marinilabiliales</taxon>
        <taxon>Prolixibacteraceae</taxon>
        <taxon>Sunxiuqinia</taxon>
    </lineage>
</organism>
<keyword evidence="2" id="KW-1133">Transmembrane helix</keyword>
<keyword evidence="2" id="KW-0472">Membrane</keyword>
<dbReference type="PANTHER" id="PTHR11715:SF3">
    <property type="entry name" value="GLYCINE CLEAVAGE SYSTEM H PROTEIN-RELATED"/>
    <property type="match status" value="1"/>
</dbReference>
<name>A0A1I2CYS1_9BACT</name>
<reference evidence="3 4" key="1">
    <citation type="submission" date="2016-10" db="EMBL/GenBank/DDBJ databases">
        <authorList>
            <person name="de Groot N.N."/>
        </authorList>
    </citation>
    <scope>NUCLEOTIDE SEQUENCE [LARGE SCALE GENOMIC DNA]</scope>
    <source>
        <strain evidence="3 4">CGMCC 1.9156</strain>
    </source>
</reference>
<dbReference type="InterPro" id="IPR033753">
    <property type="entry name" value="GCV_H/Fam206"/>
</dbReference>
<gene>
    <name evidence="3" type="ORF">SAMN05216283_101864</name>
</gene>
<dbReference type="InterPro" id="IPR002930">
    <property type="entry name" value="GCV_H"/>
</dbReference>
<protein>
    <submittedName>
        <fullName evidence="3">Glycine cleavage system H protein</fullName>
    </submittedName>
</protein>